<feature type="signal peptide" evidence="1">
    <location>
        <begin position="1"/>
        <end position="20"/>
    </location>
</feature>
<organism evidence="3">
    <name type="scientific">uncultured Dysgonomonas sp</name>
    <dbReference type="NCBI Taxonomy" id="206096"/>
    <lineage>
        <taxon>Bacteria</taxon>
        <taxon>Pseudomonadati</taxon>
        <taxon>Bacteroidota</taxon>
        <taxon>Bacteroidia</taxon>
        <taxon>Bacteroidales</taxon>
        <taxon>Dysgonomonadaceae</taxon>
        <taxon>Dysgonomonas</taxon>
        <taxon>environmental samples</taxon>
    </lineage>
</organism>
<dbReference type="EMBL" id="FLUM01000003">
    <property type="protein sequence ID" value="SBW03386.1"/>
    <property type="molecule type" value="Genomic_DNA"/>
</dbReference>
<evidence type="ECO:0000259" key="2">
    <source>
        <dbReference type="Pfam" id="PF11396"/>
    </source>
</evidence>
<dbReference type="SUPFAM" id="SSF160574">
    <property type="entry name" value="BT0923-like"/>
    <property type="match status" value="1"/>
</dbReference>
<dbReference type="RefSeq" id="WP_296942502.1">
    <property type="nucleotide sequence ID" value="NZ_LT599032.1"/>
</dbReference>
<sequence length="145" mass="16592">MRIYLVLSILLLSCTTTVSAFHSLQYGNNMPEKIQAFLDRHFSKYEIDKLKYDTKDGECKVKYKNGIKVQFNGKGDWEEIESDYTPLPKSIIDILPKPAIAYIAKNHPQKAIVKVKHKSYGYRVKLADAAELNFNQTGNLIKVSH</sequence>
<dbReference type="AlphaFoldDB" id="A0A212JVA2"/>
<accession>A0A212JVA2</accession>
<protein>
    <recommendedName>
        <fullName evidence="2">Putative beta-lactamase-inhibitor-like PepSY-like domain-containing protein</fullName>
    </recommendedName>
</protein>
<proteinExistence type="predicted"/>
<evidence type="ECO:0000313" key="3">
    <source>
        <dbReference type="EMBL" id="SBW03386.1"/>
    </source>
</evidence>
<reference evidence="3" key="1">
    <citation type="submission" date="2016-04" db="EMBL/GenBank/DDBJ databases">
        <authorList>
            <person name="Evans L.H."/>
            <person name="Alamgir A."/>
            <person name="Owens N."/>
            <person name="Weber N.D."/>
            <person name="Virtaneva K."/>
            <person name="Barbian K."/>
            <person name="Babar A."/>
            <person name="Rosenke K."/>
        </authorList>
    </citation>
    <scope>NUCLEOTIDE SEQUENCE</scope>
    <source>
        <strain evidence="3">86-1</strain>
    </source>
</reference>
<gene>
    <name evidence="3" type="ORF">KL86DYS1_30562</name>
</gene>
<evidence type="ECO:0000256" key="1">
    <source>
        <dbReference type="SAM" id="SignalP"/>
    </source>
</evidence>
<dbReference type="InterPro" id="IPR021533">
    <property type="entry name" value="PepSY-like"/>
</dbReference>
<feature type="domain" description="Putative beta-lactamase-inhibitor-like PepSY-like" evidence="2">
    <location>
        <begin position="60"/>
        <end position="142"/>
    </location>
</feature>
<feature type="chain" id="PRO_5012262042" description="Putative beta-lactamase-inhibitor-like PepSY-like domain-containing protein" evidence="1">
    <location>
        <begin position="21"/>
        <end position="145"/>
    </location>
</feature>
<dbReference type="Pfam" id="PF11396">
    <property type="entry name" value="PepSY_like"/>
    <property type="match status" value="1"/>
</dbReference>
<keyword evidence="1" id="KW-0732">Signal</keyword>
<dbReference type="Gene3D" id="3.40.1420.30">
    <property type="match status" value="1"/>
</dbReference>
<name>A0A212JVA2_9BACT</name>